<organism evidence="1 2">
    <name type="scientific">Dallia pectoralis</name>
    <name type="common">Alaska blackfish</name>
    <dbReference type="NCBI Taxonomy" id="75939"/>
    <lineage>
        <taxon>Eukaryota</taxon>
        <taxon>Metazoa</taxon>
        <taxon>Chordata</taxon>
        <taxon>Craniata</taxon>
        <taxon>Vertebrata</taxon>
        <taxon>Euteleostomi</taxon>
        <taxon>Actinopterygii</taxon>
        <taxon>Neopterygii</taxon>
        <taxon>Teleostei</taxon>
        <taxon>Protacanthopterygii</taxon>
        <taxon>Esociformes</taxon>
        <taxon>Umbridae</taxon>
        <taxon>Dallia</taxon>
    </lineage>
</organism>
<reference evidence="1" key="1">
    <citation type="submission" date="2021-05" db="EMBL/GenBank/DDBJ databases">
        <authorList>
            <person name="Pan Q."/>
            <person name="Jouanno E."/>
            <person name="Zahm M."/>
            <person name="Klopp C."/>
            <person name="Cabau C."/>
            <person name="Louis A."/>
            <person name="Berthelot C."/>
            <person name="Parey E."/>
            <person name="Roest Crollius H."/>
            <person name="Montfort J."/>
            <person name="Robinson-Rechavi M."/>
            <person name="Bouchez O."/>
            <person name="Lampietro C."/>
            <person name="Lopez Roques C."/>
            <person name="Donnadieu C."/>
            <person name="Postlethwait J."/>
            <person name="Bobe J."/>
            <person name="Dillon D."/>
            <person name="Chandos A."/>
            <person name="von Hippel F."/>
            <person name="Guiguen Y."/>
        </authorList>
    </citation>
    <scope>NUCLEOTIDE SEQUENCE</scope>
    <source>
        <strain evidence="1">YG-Jan2019</strain>
    </source>
</reference>
<accession>A0ACC2GF14</accession>
<protein>
    <submittedName>
        <fullName evidence="1">Uncharacterized protein</fullName>
    </submittedName>
</protein>
<evidence type="ECO:0000313" key="2">
    <source>
        <dbReference type="Proteomes" id="UP001157502"/>
    </source>
</evidence>
<proteinExistence type="predicted"/>
<name>A0ACC2GF14_DALPE</name>
<dbReference type="EMBL" id="CM055741">
    <property type="protein sequence ID" value="KAJ8002178.1"/>
    <property type="molecule type" value="Genomic_DNA"/>
</dbReference>
<dbReference type="Proteomes" id="UP001157502">
    <property type="component" value="Chromosome 14"/>
</dbReference>
<evidence type="ECO:0000313" key="1">
    <source>
        <dbReference type="EMBL" id="KAJ8002178.1"/>
    </source>
</evidence>
<keyword evidence="2" id="KW-1185">Reference proteome</keyword>
<gene>
    <name evidence="1" type="ORF">DPEC_G00177120</name>
</gene>
<sequence>MLHSSVSPFRNRIIKAHLVQMARFDLVPLDGSSPIHLPDGETLLGRGPFLRVTDKRVSRHHGLLESHDGKLHIKSTHVNPCFRQTSLDDPPCALERDQWHRLGHGDIFSLLPGQFLYKVMAVAGEDVTLRNSQVLQDEDEAVVRTPPHPEPGDKHGPTAGQDFTRTIPAEEPEESKLQDGLDQKKLTDELSTTTTPKQAKAVLAQAEKDKNKLKVEPKKRVLPAWMMVSVADLTTTSTSKEAGNRERSMASPKTSTNRHTAKPARKTVASSGEESEPREAANQDTAKRARKTVPSSGEEPEPREAANLDTAKRTRKTVASSGEESEPCEAANRHTAKRARKTVASSGEESEPCEAANRHTAKRARKTVPSSGEESELREAASQDTAKRARASSLGEESEPSEAEAMPSKRMRPKNSQEDVEVVRSKTLLNARQQVKPSNSEECDESDDFLMKVEEDEEHRRGEDICAASGSCPSTSRVEPSGPENKERFLKNGQKVSKVEAQPSDPISGPVQSKHQHRTPCQYGGNCYRKNPVHFQECSHPGDSDYVDESEKEDEDDEADSVDRPECPYGTDCYRKNPLHRKEYRHTKKTRAKKPVSYYNDDDDDFGDDDSFINDGSEDNEDSEYEPPDSEESGKEDIERLKKEAKDFTRMK</sequence>
<comment type="caution">
    <text evidence="1">The sequence shown here is derived from an EMBL/GenBank/DDBJ whole genome shotgun (WGS) entry which is preliminary data.</text>
</comment>